<feature type="region of interest" description="Disordered" evidence="1">
    <location>
        <begin position="128"/>
        <end position="149"/>
    </location>
</feature>
<feature type="domain" description="PAS" evidence="2">
    <location>
        <begin position="11"/>
        <end position="77"/>
    </location>
</feature>
<dbReference type="Pfam" id="PF13188">
    <property type="entry name" value="PAS_8"/>
    <property type="match status" value="1"/>
</dbReference>
<comment type="caution">
    <text evidence="3">The sequence shown here is derived from an EMBL/GenBank/DDBJ whole genome shotgun (WGS) entry which is preliminary data.</text>
</comment>
<dbReference type="EMBL" id="ATBP01003490">
    <property type="protein sequence ID" value="ETR64892.1"/>
    <property type="molecule type" value="Genomic_DNA"/>
</dbReference>
<proteinExistence type="predicted"/>
<reference evidence="4" key="1">
    <citation type="submission" date="2012-11" db="EMBL/GenBank/DDBJ databases">
        <authorList>
            <person name="Lucero-Rivera Y.E."/>
            <person name="Tovar-Ramirez D."/>
        </authorList>
    </citation>
    <scope>NUCLEOTIDE SEQUENCE [LARGE SCALE GENOMIC DNA]</scope>
    <source>
        <strain evidence="4">Araruama</strain>
    </source>
</reference>
<accession>A0A1V1NQN0</accession>
<dbReference type="SMART" id="SM00091">
    <property type="entry name" value="PAS"/>
    <property type="match status" value="1"/>
</dbReference>
<evidence type="ECO:0000313" key="4">
    <source>
        <dbReference type="Proteomes" id="UP000189670"/>
    </source>
</evidence>
<evidence type="ECO:0000313" key="3">
    <source>
        <dbReference type="EMBL" id="ETR64892.1"/>
    </source>
</evidence>
<evidence type="ECO:0000256" key="1">
    <source>
        <dbReference type="SAM" id="MobiDB-lite"/>
    </source>
</evidence>
<sequence length="149" mass="17099">MNELKLHESEERYRSLFEGNSVVMLLINPHTGNIVDANHAAVSYYGWPRSKLKKMKITDINTLSTEEVHAAMNEAASYQKNFFEFRHRMANGDIRDVNVYSGNILTNGKELLYSCIIDVTEANANKKNFSKPKKRQKKPISPSLFFLQT</sequence>
<dbReference type="SUPFAM" id="SSF55785">
    <property type="entry name" value="PYP-like sensor domain (PAS domain)"/>
    <property type="match status" value="1"/>
</dbReference>
<protein>
    <recommendedName>
        <fullName evidence="2">PAS domain-containing protein</fullName>
    </recommendedName>
</protein>
<evidence type="ECO:0000259" key="2">
    <source>
        <dbReference type="SMART" id="SM00091"/>
    </source>
</evidence>
<dbReference type="CDD" id="cd00130">
    <property type="entry name" value="PAS"/>
    <property type="match status" value="1"/>
</dbReference>
<organism evidence="3 4">
    <name type="scientific">Candidatus Magnetoglobus multicellularis str. Araruama</name>
    <dbReference type="NCBI Taxonomy" id="890399"/>
    <lineage>
        <taxon>Bacteria</taxon>
        <taxon>Pseudomonadati</taxon>
        <taxon>Thermodesulfobacteriota</taxon>
        <taxon>Desulfobacteria</taxon>
        <taxon>Desulfobacterales</taxon>
        <taxon>Desulfobacteraceae</taxon>
        <taxon>Candidatus Magnetoglobus</taxon>
    </lineage>
</organism>
<dbReference type="AlphaFoldDB" id="A0A1V1NQN0"/>
<dbReference type="InterPro" id="IPR000014">
    <property type="entry name" value="PAS"/>
</dbReference>
<gene>
    <name evidence="3" type="ORF">OMM_06170</name>
</gene>
<name>A0A1V1NQN0_9BACT</name>
<feature type="compositionally biased region" description="Basic residues" evidence="1">
    <location>
        <begin position="128"/>
        <end position="138"/>
    </location>
</feature>
<dbReference type="Gene3D" id="3.30.450.20">
    <property type="entry name" value="PAS domain"/>
    <property type="match status" value="1"/>
</dbReference>
<dbReference type="NCBIfam" id="TIGR00229">
    <property type="entry name" value="sensory_box"/>
    <property type="match status" value="1"/>
</dbReference>
<dbReference type="Proteomes" id="UP000189670">
    <property type="component" value="Unassembled WGS sequence"/>
</dbReference>
<dbReference type="InterPro" id="IPR035965">
    <property type="entry name" value="PAS-like_dom_sf"/>
</dbReference>